<organism evidence="1 2">
    <name type="scientific">Rotaria socialis</name>
    <dbReference type="NCBI Taxonomy" id="392032"/>
    <lineage>
        <taxon>Eukaryota</taxon>
        <taxon>Metazoa</taxon>
        <taxon>Spiralia</taxon>
        <taxon>Gnathifera</taxon>
        <taxon>Rotifera</taxon>
        <taxon>Eurotatoria</taxon>
        <taxon>Bdelloidea</taxon>
        <taxon>Philodinida</taxon>
        <taxon>Philodinidae</taxon>
        <taxon>Rotaria</taxon>
    </lineage>
</organism>
<dbReference type="AlphaFoldDB" id="A0A821MN54"/>
<keyword evidence="2" id="KW-1185">Reference proteome</keyword>
<comment type="caution">
    <text evidence="1">The sequence shown here is derived from an EMBL/GenBank/DDBJ whole genome shotgun (WGS) entry which is preliminary data.</text>
</comment>
<feature type="non-terminal residue" evidence="1">
    <location>
        <position position="201"/>
    </location>
</feature>
<evidence type="ECO:0000313" key="2">
    <source>
        <dbReference type="Proteomes" id="UP000663873"/>
    </source>
</evidence>
<name>A0A821MN54_9BILA</name>
<accession>A0A821MN54</accession>
<feature type="non-terminal residue" evidence="1">
    <location>
        <position position="1"/>
    </location>
</feature>
<dbReference type="Proteomes" id="UP000663873">
    <property type="component" value="Unassembled WGS sequence"/>
</dbReference>
<protein>
    <submittedName>
        <fullName evidence="1">Uncharacterized protein</fullName>
    </submittedName>
</protein>
<reference evidence="1" key="1">
    <citation type="submission" date="2021-02" db="EMBL/GenBank/DDBJ databases">
        <authorList>
            <person name="Nowell W R."/>
        </authorList>
    </citation>
    <scope>NUCLEOTIDE SEQUENCE</scope>
</reference>
<sequence length="201" mass="23035">VVHCQADVVDNIGDLLPFPKCYEFMAVIQQKPSDHNGEIKTTVRYSVSAIQILRAIQYLIKNHVGYINKQVLSLERIQEMFECRKEEIAPIRIIDSYAYNNATTSAPIILDSDEALLGPSRTLKAGEDPIWQLQSGMEESTFPWIYPTGEGGELDRKRPISLKLRDYCKLRLMSADKRWQADPIWTFRAMNLIQRDDLCSA</sequence>
<proteinExistence type="predicted"/>
<evidence type="ECO:0000313" key="1">
    <source>
        <dbReference type="EMBL" id="CAF4771225.1"/>
    </source>
</evidence>
<gene>
    <name evidence="1" type="ORF">UJA718_LOCUS39917</name>
</gene>
<dbReference type="EMBL" id="CAJOBP010043124">
    <property type="protein sequence ID" value="CAF4771225.1"/>
    <property type="molecule type" value="Genomic_DNA"/>
</dbReference>